<dbReference type="InterPro" id="IPR027016">
    <property type="entry name" value="UCP029811"/>
</dbReference>
<dbReference type="PANTHER" id="PTHR34406:SF1">
    <property type="entry name" value="PROTEIN YCEI"/>
    <property type="match status" value="1"/>
</dbReference>
<name>A0A557P2B2_9VIBR</name>
<dbReference type="OrthoDB" id="9793816at2"/>
<dbReference type="PIRSF" id="PIRSF029811">
    <property type="entry name" value="UCP029811"/>
    <property type="match status" value="1"/>
</dbReference>
<dbReference type="PANTHER" id="PTHR34406">
    <property type="entry name" value="PROTEIN YCEI"/>
    <property type="match status" value="1"/>
</dbReference>
<dbReference type="Proteomes" id="UP000319828">
    <property type="component" value="Unassembled WGS sequence"/>
</dbReference>
<dbReference type="EMBL" id="VMKJ01000028">
    <property type="protein sequence ID" value="TVO34802.1"/>
    <property type="molecule type" value="Genomic_DNA"/>
</dbReference>
<feature type="chain" id="PRO_5021775615" evidence="1">
    <location>
        <begin position="34"/>
        <end position="205"/>
    </location>
</feature>
<dbReference type="RefSeq" id="WP_144388640.1">
    <property type="nucleotide sequence ID" value="NZ_CANNCB010000006.1"/>
</dbReference>
<proteinExistence type="predicted"/>
<dbReference type="SMART" id="SM00867">
    <property type="entry name" value="YceI"/>
    <property type="match status" value="1"/>
</dbReference>
<dbReference type="Gene3D" id="2.40.128.110">
    <property type="entry name" value="Lipid/polyisoprenoid-binding, YceI-like"/>
    <property type="match status" value="1"/>
</dbReference>
<evidence type="ECO:0000313" key="4">
    <source>
        <dbReference type="Proteomes" id="UP000319828"/>
    </source>
</evidence>
<evidence type="ECO:0000259" key="2">
    <source>
        <dbReference type="SMART" id="SM00867"/>
    </source>
</evidence>
<dbReference type="Pfam" id="PF04264">
    <property type="entry name" value="YceI"/>
    <property type="match status" value="1"/>
</dbReference>
<organism evidence="3 4">
    <name type="scientific">Vibrio algivorus</name>
    <dbReference type="NCBI Taxonomy" id="1667024"/>
    <lineage>
        <taxon>Bacteria</taxon>
        <taxon>Pseudomonadati</taxon>
        <taxon>Pseudomonadota</taxon>
        <taxon>Gammaproteobacteria</taxon>
        <taxon>Vibrionales</taxon>
        <taxon>Vibrionaceae</taxon>
        <taxon>Vibrio</taxon>
    </lineage>
</organism>
<accession>A0A557P2B2</accession>
<evidence type="ECO:0000313" key="3">
    <source>
        <dbReference type="EMBL" id="TVO34802.1"/>
    </source>
</evidence>
<dbReference type="InterPro" id="IPR007372">
    <property type="entry name" value="Lipid/polyisoprenoid-bd_YceI"/>
</dbReference>
<dbReference type="AlphaFoldDB" id="A0A557P2B2"/>
<dbReference type="InterPro" id="IPR036761">
    <property type="entry name" value="TTHA0802/YceI-like_sf"/>
</dbReference>
<protein>
    <submittedName>
        <fullName evidence="3">YceI family protein</fullName>
    </submittedName>
</protein>
<reference evidence="3 4" key="1">
    <citation type="submission" date="2019-07" db="EMBL/GenBank/DDBJ databases">
        <title>The draft genome sequence of Vibrio algivorus M1486.</title>
        <authorList>
            <person name="Meng X."/>
        </authorList>
    </citation>
    <scope>NUCLEOTIDE SEQUENCE [LARGE SCALE GENOMIC DNA]</scope>
    <source>
        <strain evidence="3 4">M1486</strain>
    </source>
</reference>
<dbReference type="SUPFAM" id="SSF101874">
    <property type="entry name" value="YceI-like"/>
    <property type="match status" value="1"/>
</dbReference>
<feature type="domain" description="Lipid/polyisoprenoid-binding YceI-like" evidence="2">
    <location>
        <begin position="34"/>
        <end position="203"/>
    </location>
</feature>
<keyword evidence="1" id="KW-0732">Signal</keyword>
<sequence length="205" mass="22574">MKMSVSQFLSKTKIFSKVAGIVFGFAFSQQALASWHLDPLHSELHFVTVKNSAVTEVHSFRTIDGMINNQGMVVVDIDLASVNTHIEIRDERIKDMLFNVVNYPEASLSAQVDLKVLHGMKVGEIKTVPLTVDLSLHDHQQKIDTKVSVTALNDGAFQVNTLQPIVIDTALFELSDGVKALQDVAKLDSIATSIPVTAQFVFQPE</sequence>
<feature type="signal peptide" evidence="1">
    <location>
        <begin position="1"/>
        <end position="33"/>
    </location>
</feature>
<gene>
    <name evidence="3" type="ORF">FOF44_12750</name>
</gene>
<comment type="caution">
    <text evidence="3">The sequence shown here is derived from an EMBL/GenBank/DDBJ whole genome shotgun (WGS) entry which is preliminary data.</text>
</comment>
<evidence type="ECO:0000256" key="1">
    <source>
        <dbReference type="SAM" id="SignalP"/>
    </source>
</evidence>